<evidence type="ECO:0000313" key="5">
    <source>
        <dbReference type="Proteomes" id="UP000242637"/>
    </source>
</evidence>
<dbReference type="InterPro" id="IPR013154">
    <property type="entry name" value="ADH-like_N"/>
</dbReference>
<sequence length="330" mass="34374">MKAVTIPEFGDADALVLNDVEPPTAGPGEVLIDVVAAGVNRADVMQRLGYYPPPPGITDIPGLEVAGRIAAFGEGVAPDSSGYHIGEEVVALLSGGGYAEQVAVPIGQLMPRPSNLSLTEAAGFIETAATVWSNLFMTAHLAKGETVLLHGGSSGIGTTGIQIAKAKGAKVAVTAGSQAKLEACAQLGADILINYREQDFVEEVKKATNSRGADVILDVIGAKYLKRNIDVLAPDGRIVTIGLLGGRKGELDLGKLLNKRGTLAATSLRSRSVEGKSDIVRQVRENVVPLVETGHLKPVLHATFPLAQAPAAHRVLEESSHIGKVVLEVQ</sequence>
<evidence type="ECO:0000259" key="3">
    <source>
        <dbReference type="SMART" id="SM00829"/>
    </source>
</evidence>
<dbReference type="InterPro" id="IPR036291">
    <property type="entry name" value="NAD(P)-bd_dom_sf"/>
</dbReference>
<keyword evidence="2" id="KW-0560">Oxidoreductase</keyword>
<keyword evidence="4" id="KW-0012">Acyltransferase</keyword>
<dbReference type="NCBIfam" id="TIGR02824">
    <property type="entry name" value="quinone_pig3"/>
    <property type="match status" value="1"/>
</dbReference>
<evidence type="ECO:0000256" key="2">
    <source>
        <dbReference type="ARBA" id="ARBA00023002"/>
    </source>
</evidence>
<dbReference type="Proteomes" id="UP000242637">
    <property type="component" value="Chromosome 1"/>
</dbReference>
<protein>
    <submittedName>
        <fullName evidence="4">Beta-ketoacyl-acyl-carrier-protein synthase I</fullName>
        <ecNumber evidence="4">2.3.1.41</ecNumber>
    </submittedName>
</protein>
<dbReference type="Gene3D" id="3.90.180.10">
    <property type="entry name" value="Medium-chain alcohol dehydrogenases, catalytic domain"/>
    <property type="match status" value="1"/>
</dbReference>
<proteinExistence type="predicted"/>
<reference evidence="4 5" key="1">
    <citation type="submission" date="2017-06" db="EMBL/GenBank/DDBJ databases">
        <authorList>
            <consortium name="Pathogen Informatics"/>
        </authorList>
    </citation>
    <scope>NUCLEOTIDE SEQUENCE [LARGE SCALE GENOMIC DNA]</scope>
    <source>
        <strain evidence="4 5">NCTC13039</strain>
    </source>
</reference>
<gene>
    <name evidence="4" type="primary">ppsC</name>
    <name evidence="4" type="ORF">SAMEA4475696_00114</name>
</gene>
<dbReference type="GO" id="GO:0016651">
    <property type="term" value="F:oxidoreductase activity, acting on NAD(P)H"/>
    <property type="evidence" value="ECO:0007669"/>
    <property type="project" value="TreeGrafter"/>
</dbReference>
<dbReference type="InterPro" id="IPR013149">
    <property type="entry name" value="ADH-like_C"/>
</dbReference>
<dbReference type="EMBL" id="LT906453">
    <property type="protein sequence ID" value="SNV16989.1"/>
    <property type="molecule type" value="Genomic_DNA"/>
</dbReference>
<dbReference type="GO" id="GO:0070402">
    <property type="term" value="F:NADPH binding"/>
    <property type="evidence" value="ECO:0007669"/>
    <property type="project" value="TreeGrafter"/>
</dbReference>
<dbReference type="AlphaFoldDB" id="A0A239V505"/>
<accession>A0A239V505</accession>
<dbReference type="GeneID" id="63458424"/>
<dbReference type="RefSeq" id="WP_028326870.1">
    <property type="nucleotide sequence ID" value="NZ_LT906453.1"/>
</dbReference>
<feature type="domain" description="Enoyl reductase (ER)" evidence="3">
    <location>
        <begin position="10"/>
        <end position="327"/>
    </location>
</feature>
<dbReference type="Pfam" id="PF00107">
    <property type="entry name" value="ADH_zinc_N"/>
    <property type="match status" value="1"/>
</dbReference>
<dbReference type="Gene3D" id="3.40.50.720">
    <property type="entry name" value="NAD(P)-binding Rossmann-like Domain"/>
    <property type="match status" value="1"/>
</dbReference>
<evidence type="ECO:0000313" key="4">
    <source>
        <dbReference type="EMBL" id="SNV16989.1"/>
    </source>
</evidence>
<dbReference type="OrthoDB" id="9780520at2"/>
<keyword evidence="5" id="KW-1185">Reference proteome</keyword>
<dbReference type="GO" id="GO:0004315">
    <property type="term" value="F:3-oxoacyl-[acyl-carrier-protein] synthase activity"/>
    <property type="evidence" value="ECO:0007669"/>
    <property type="project" value="UniProtKB-EC"/>
</dbReference>
<dbReference type="KEGG" id="dco:SAMEA4475696_0114"/>
<dbReference type="InterPro" id="IPR011032">
    <property type="entry name" value="GroES-like_sf"/>
</dbReference>
<keyword evidence="4" id="KW-0808">Transferase</keyword>
<organism evidence="4 5">
    <name type="scientific">Dermatophilus congolensis</name>
    <dbReference type="NCBI Taxonomy" id="1863"/>
    <lineage>
        <taxon>Bacteria</taxon>
        <taxon>Bacillati</taxon>
        <taxon>Actinomycetota</taxon>
        <taxon>Actinomycetes</taxon>
        <taxon>Micrococcales</taxon>
        <taxon>Dermatophilaceae</taxon>
        <taxon>Dermatophilus</taxon>
    </lineage>
</organism>
<dbReference type="CDD" id="cd05276">
    <property type="entry name" value="p53_inducible_oxidoreductase"/>
    <property type="match status" value="1"/>
</dbReference>
<keyword evidence="1" id="KW-0521">NADP</keyword>
<dbReference type="InterPro" id="IPR020843">
    <property type="entry name" value="ER"/>
</dbReference>
<evidence type="ECO:0000256" key="1">
    <source>
        <dbReference type="ARBA" id="ARBA00022857"/>
    </source>
</evidence>
<dbReference type="SUPFAM" id="SSF50129">
    <property type="entry name" value="GroES-like"/>
    <property type="match status" value="1"/>
</dbReference>
<dbReference type="STRING" id="1121387.GCA_000429885_00857"/>
<dbReference type="InterPro" id="IPR014189">
    <property type="entry name" value="Quinone_OxRdtase_PIG3"/>
</dbReference>
<dbReference type="EC" id="2.3.1.41" evidence="4"/>
<dbReference type="PANTHER" id="PTHR48106">
    <property type="entry name" value="QUINONE OXIDOREDUCTASE PIG3-RELATED"/>
    <property type="match status" value="1"/>
</dbReference>
<dbReference type="PANTHER" id="PTHR48106:SF8">
    <property type="entry name" value="OS02G0805600 PROTEIN"/>
    <property type="match status" value="1"/>
</dbReference>
<name>A0A239V505_9MICO</name>
<dbReference type="SUPFAM" id="SSF51735">
    <property type="entry name" value="NAD(P)-binding Rossmann-fold domains"/>
    <property type="match status" value="1"/>
</dbReference>
<dbReference type="SMART" id="SM00829">
    <property type="entry name" value="PKS_ER"/>
    <property type="match status" value="1"/>
</dbReference>
<dbReference type="Pfam" id="PF08240">
    <property type="entry name" value="ADH_N"/>
    <property type="match status" value="1"/>
</dbReference>